<dbReference type="InterPro" id="IPR013762">
    <property type="entry name" value="Integrase-like_cat_sf"/>
</dbReference>
<evidence type="ECO:0000313" key="6">
    <source>
        <dbReference type="Proteomes" id="UP000580839"/>
    </source>
</evidence>
<accession>A0A849SUV2</accession>
<proteinExistence type="inferred from homology"/>
<comment type="similarity">
    <text evidence="1">Belongs to the 'phage' integrase family.</text>
</comment>
<evidence type="ECO:0000259" key="4">
    <source>
        <dbReference type="PROSITE" id="PS51898"/>
    </source>
</evidence>
<dbReference type="PANTHER" id="PTHR30349">
    <property type="entry name" value="PHAGE INTEGRASE-RELATED"/>
    <property type="match status" value="1"/>
</dbReference>
<dbReference type="Pfam" id="PF00589">
    <property type="entry name" value="Phage_integrase"/>
    <property type="match status" value="1"/>
</dbReference>
<dbReference type="PANTHER" id="PTHR30349:SF64">
    <property type="entry name" value="PROPHAGE INTEGRASE INTD-RELATED"/>
    <property type="match status" value="1"/>
</dbReference>
<dbReference type="SUPFAM" id="SSF56349">
    <property type="entry name" value="DNA breaking-rejoining enzymes"/>
    <property type="match status" value="1"/>
</dbReference>
<evidence type="ECO:0000313" key="5">
    <source>
        <dbReference type="EMBL" id="NOT32969.1"/>
    </source>
</evidence>
<dbReference type="EMBL" id="JABFRW010000023">
    <property type="protein sequence ID" value="NOT32969.1"/>
    <property type="molecule type" value="Genomic_DNA"/>
</dbReference>
<dbReference type="PROSITE" id="PS51898">
    <property type="entry name" value="TYR_RECOMBINASE"/>
    <property type="match status" value="1"/>
</dbReference>
<keyword evidence="3" id="KW-0233">DNA recombination</keyword>
<keyword evidence="2" id="KW-0238">DNA-binding</keyword>
<dbReference type="Gene3D" id="1.10.150.130">
    <property type="match status" value="1"/>
</dbReference>
<evidence type="ECO:0000256" key="1">
    <source>
        <dbReference type="ARBA" id="ARBA00008857"/>
    </source>
</evidence>
<dbReference type="Gene3D" id="1.10.443.10">
    <property type="entry name" value="Intergrase catalytic core"/>
    <property type="match status" value="1"/>
</dbReference>
<dbReference type="GO" id="GO:0015074">
    <property type="term" value="P:DNA integration"/>
    <property type="evidence" value="ECO:0007669"/>
    <property type="project" value="InterPro"/>
</dbReference>
<feature type="domain" description="Tyr recombinase" evidence="4">
    <location>
        <begin position="115"/>
        <end position="270"/>
    </location>
</feature>
<dbReference type="InterPro" id="IPR010998">
    <property type="entry name" value="Integrase_recombinase_N"/>
</dbReference>
<dbReference type="InterPro" id="IPR002104">
    <property type="entry name" value="Integrase_catalytic"/>
</dbReference>
<dbReference type="GO" id="GO:0003677">
    <property type="term" value="F:DNA binding"/>
    <property type="evidence" value="ECO:0007669"/>
    <property type="project" value="UniProtKB-KW"/>
</dbReference>
<gene>
    <name evidence="5" type="ORF">HOP12_02230</name>
</gene>
<dbReference type="Proteomes" id="UP000580839">
    <property type="component" value="Unassembled WGS sequence"/>
</dbReference>
<dbReference type="InterPro" id="IPR011010">
    <property type="entry name" value="DNA_brk_join_enz"/>
</dbReference>
<name>A0A849SUV2_UNCEI</name>
<sequence length="286" mass="32867">MSLPTPEREPTWYEAGWRWLETYVATARNVKGQRLAACRFTRYVAGSLLHISLRRLSGDHIRKFRLELEHDHHLSPYTVMHVLSDLRCFLRWAVDAGILERTPFPARVMPRIAETLARGLSEPEVAHLVRFPGRAGFVLRLLLETGLRWAESCQVTRHDVRGSLLEIAHTKSGRVRRVPLSPGLIEEIGEIDGPLNPFSPRSPGSFSRRVRRVSDITGFHVHRCRHTFAIRWLEAGGNLAVLQQILGHRDLSTTMRYARVTDDLVRREAERVAKVRKASRRMDDPR</sequence>
<reference evidence="5 6" key="1">
    <citation type="submission" date="2020-04" db="EMBL/GenBank/DDBJ databases">
        <title>Metagenomic profiling of ammonia- and methane-oxidizing microorganisms in a Dutch drinking water treatment plant.</title>
        <authorList>
            <person name="Poghosyan L."/>
            <person name="Leucker S."/>
        </authorList>
    </citation>
    <scope>NUCLEOTIDE SEQUENCE [LARGE SCALE GENOMIC DNA]</scope>
    <source>
        <strain evidence="5">S-RSF-IL-03</strain>
    </source>
</reference>
<comment type="caution">
    <text evidence="5">The sequence shown here is derived from an EMBL/GenBank/DDBJ whole genome shotgun (WGS) entry which is preliminary data.</text>
</comment>
<dbReference type="InterPro" id="IPR050090">
    <property type="entry name" value="Tyrosine_recombinase_XerCD"/>
</dbReference>
<organism evidence="5 6">
    <name type="scientific">Eiseniibacteriota bacterium</name>
    <dbReference type="NCBI Taxonomy" id="2212470"/>
    <lineage>
        <taxon>Bacteria</taxon>
        <taxon>Candidatus Eiseniibacteriota</taxon>
    </lineage>
</organism>
<evidence type="ECO:0000256" key="2">
    <source>
        <dbReference type="ARBA" id="ARBA00023125"/>
    </source>
</evidence>
<protein>
    <submittedName>
        <fullName evidence="5">Tyrosine-type recombinase/integrase</fullName>
    </submittedName>
</protein>
<dbReference type="GO" id="GO:0006310">
    <property type="term" value="P:DNA recombination"/>
    <property type="evidence" value="ECO:0007669"/>
    <property type="project" value="UniProtKB-KW"/>
</dbReference>
<dbReference type="CDD" id="cd00796">
    <property type="entry name" value="INT_Rci_Hp1_C"/>
    <property type="match status" value="1"/>
</dbReference>
<dbReference type="AlphaFoldDB" id="A0A849SUV2"/>
<evidence type="ECO:0000256" key="3">
    <source>
        <dbReference type="ARBA" id="ARBA00023172"/>
    </source>
</evidence>